<keyword evidence="4" id="KW-0004">4Fe-4S</keyword>
<evidence type="ECO:0000256" key="14">
    <source>
        <dbReference type="ARBA" id="ARBA00065822"/>
    </source>
</evidence>
<evidence type="ECO:0000256" key="15">
    <source>
        <dbReference type="SAM" id="Phobius"/>
    </source>
</evidence>
<dbReference type="PANTHER" id="PTHR43105">
    <property type="entry name" value="RESPIRATORY NITRATE REDUCTASE"/>
    <property type="match status" value="1"/>
</dbReference>
<dbReference type="VEuPathDB" id="AmoebaDB:NF0128750"/>
<dbReference type="PROSITE" id="PS51839">
    <property type="entry name" value="4FE4S_HC3"/>
    <property type="match status" value="1"/>
</dbReference>
<evidence type="ECO:0000256" key="7">
    <source>
        <dbReference type="ARBA" id="ARBA00022967"/>
    </source>
</evidence>
<dbReference type="FunFam" id="3.30.70.20:FF:000002">
    <property type="entry name" value="NADH-ubiquinone oxidoreductase 75 kDa subunit"/>
    <property type="match status" value="1"/>
</dbReference>
<dbReference type="AlphaFoldDB" id="A0A1D8D6I0"/>
<evidence type="ECO:0000313" key="19">
    <source>
        <dbReference type="EMBL" id="AOS85648.1"/>
    </source>
</evidence>
<keyword evidence="6" id="KW-0479">Metal-binding</keyword>
<dbReference type="PANTHER" id="PTHR43105:SF13">
    <property type="entry name" value="NADH-UBIQUINONE OXIDOREDUCTASE 75 KDA SUBUNIT, MITOCHONDRIAL"/>
    <property type="match status" value="1"/>
</dbReference>
<dbReference type="InterPro" id="IPR006656">
    <property type="entry name" value="Mopterin_OxRdtase"/>
</dbReference>
<comment type="similarity">
    <text evidence="3">Belongs to the complex I 75 kDa subunit family.</text>
</comment>
<dbReference type="InterPro" id="IPR006963">
    <property type="entry name" value="Mopterin_OxRdtase_4Fe-4S_dom"/>
</dbReference>
<evidence type="ECO:0000259" key="16">
    <source>
        <dbReference type="PROSITE" id="PS51669"/>
    </source>
</evidence>
<keyword evidence="7" id="KW-1278">Translocase</keyword>
<dbReference type="GO" id="GO:0051537">
    <property type="term" value="F:2 iron, 2 sulfur cluster binding"/>
    <property type="evidence" value="ECO:0007669"/>
    <property type="project" value="UniProtKB-KW"/>
</dbReference>
<sequence>MFFYLNNIPIYCFKEYKNFTIIQFCDFLYVMIPRFCYHSKLSIAGNCRMCLVELNNGIKPVIACATSIISSIEIVLDSLLVKRARENVLEFLLINHPLDCPICDQGGECDLQDQTLMFGSDRGRFREMKRSVEDKEMGPVVKTIMTRCIHCTRCLRFSEEILGVRDLGMIGRGSESEIKMNNVFFLDSELSGNIVDLCPVGALTSKPFAFTARPWDLKSIESIDVLDSLNSSIRIDIKGNRIFRILPRSNEYINEDWISDITRFSYESLQSFRIKYPYLSLANSFSELLIDNLFVRLEWEQCFEYTKFLFRSIKMNYISFVASYGVGLFNINFFYFFTKLIKNSIFFIENLPCYNIDFRNNFIISDFFNFTKSNFFIFYNINLKNNFPVFNARFNNYLNNSYYKKFVFFIGGFIKDSYISYHIGFGASCFFSLLRGKNLNNHYFFRLSYRNLNLNLLDSDNTLKNYICSLNIFDKNEINNLCFYPNISGYFETGMNSLLSSSSVKDSEFGYFYKTNKIAKGVFSFYHGYYLPEMESFTVKYNYLFLPSHTFFESEDLYVNIFGDVQSSNQVLDPSEKEQVRSDFYIIKNIFSILLCNVDKRSGYSFISLDYILNELVFYYLSYYVSIFDVMPTSTVRKTVAYVNNDYLKFFFKKNSILNLDVRSMFITKYSTTLNGFYKLRNMKTLSSFY</sequence>
<evidence type="ECO:0000256" key="6">
    <source>
        <dbReference type="ARBA" id="ARBA00022723"/>
    </source>
</evidence>
<protein>
    <recommendedName>
        <fullName evidence="12">Complex I-75kD</fullName>
    </recommendedName>
</protein>
<keyword evidence="8" id="KW-0408">Iron</keyword>
<dbReference type="PROSITE" id="PS51669">
    <property type="entry name" value="4FE4S_MOW_BIS_MGD"/>
    <property type="match status" value="1"/>
</dbReference>
<dbReference type="Pfam" id="PF00384">
    <property type="entry name" value="Molybdopterin"/>
    <property type="match status" value="1"/>
</dbReference>
<evidence type="ECO:0000256" key="3">
    <source>
        <dbReference type="ARBA" id="ARBA00005404"/>
    </source>
</evidence>
<dbReference type="Pfam" id="PF10588">
    <property type="entry name" value="NADH-G_4Fe-4S_3"/>
    <property type="match status" value="1"/>
</dbReference>
<dbReference type="PROSITE" id="PS00643">
    <property type="entry name" value="COMPLEX1_75K_3"/>
    <property type="match status" value="1"/>
</dbReference>
<dbReference type="Pfam" id="PF22117">
    <property type="entry name" value="Fer4_Nqo3"/>
    <property type="match status" value="1"/>
</dbReference>
<dbReference type="SUPFAM" id="SSF54292">
    <property type="entry name" value="2Fe-2S ferredoxin-like"/>
    <property type="match status" value="1"/>
</dbReference>
<dbReference type="EMBL" id="KX580902">
    <property type="protein sequence ID" value="AOS85602.1"/>
    <property type="molecule type" value="Genomic_DNA"/>
</dbReference>
<evidence type="ECO:0000256" key="11">
    <source>
        <dbReference type="ARBA" id="ARBA00023136"/>
    </source>
</evidence>
<keyword evidence="11 15" id="KW-0472">Membrane</keyword>
<organism evidence="19">
    <name type="scientific">Naegleria fowleri</name>
    <name type="common">Brain eating amoeba</name>
    <dbReference type="NCBI Taxonomy" id="5763"/>
    <lineage>
        <taxon>Eukaryota</taxon>
        <taxon>Discoba</taxon>
        <taxon>Heterolobosea</taxon>
        <taxon>Tetramitia</taxon>
        <taxon>Eutetramitia</taxon>
        <taxon>Vahlkampfiidae</taxon>
        <taxon>Naegleria</taxon>
    </lineage>
</organism>
<comment type="cofactor">
    <cofactor evidence="1">
        <name>[4Fe-4S] cluster</name>
        <dbReference type="ChEBI" id="CHEBI:49883"/>
    </cofactor>
</comment>
<dbReference type="GO" id="GO:0016020">
    <property type="term" value="C:membrane"/>
    <property type="evidence" value="ECO:0007669"/>
    <property type="project" value="UniProtKB-SubCell"/>
</dbReference>
<dbReference type="GO" id="GO:0016491">
    <property type="term" value="F:oxidoreductase activity"/>
    <property type="evidence" value="ECO:0007669"/>
    <property type="project" value="InterPro"/>
</dbReference>
<dbReference type="SMART" id="SM00929">
    <property type="entry name" value="NADH-G_4Fe-4S_3"/>
    <property type="match status" value="1"/>
</dbReference>
<dbReference type="Gene3D" id="3.10.20.740">
    <property type="match status" value="1"/>
</dbReference>
<dbReference type="PROSITE" id="PS00642">
    <property type="entry name" value="COMPLEX1_75K_2"/>
    <property type="match status" value="1"/>
</dbReference>
<evidence type="ECO:0000256" key="1">
    <source>
        <dbReference type="ARBA" id="ARBA00001966"/>
    </source>
</evidence>
<comment type="subcellular location">
    <subcellularLocation>
        <location evidence="2">Membrane</location>
    </subcellularLocation>
</comment>
<dbReference type="SUPFAM" id="SSF54862">
    <property type="entry name" value="4Fe-4S ferredoxins"/>
    <property type="match status" value="1"/>
</dbReference>
<geneLocation type="mitochondrion" evidence="19"/>
<reference evidence="19" key="2">
    <citation type="submission" date="2016-07" db="EMBL/GenBank/DDBJ databases">
        <title>genome sequences of Naegleria fowleri mitochondria.</title>
        <authorList>
            <person name="Greninger A.L."/>
            <person name="Jerome K."/>
            <person name="Dixon T."/>
        </authorList>
    </citation>
    <scope>NUCLEOTIDE SEQUENCE</scope>
    <source>
        <strain evidence="19">V419</strain>
    </source>
</reference>
<feature type="domain" description="4Fe-4S His(Cys)3-ligated-type" evidence="17">
    <location>
        <begin position="80"/>
        <end position="119"/>
    </location>
</feature>
<keyword evidence="15" id="KW-1133">Transmembrane helix</keyword>
<evidence type="ECO:0000313" key="18">
    <source>
        <dbReference type="EMBL" id="AOS85602.1"/>
    </source>
</evidence>
<keyword evidence="9" id="KW-0411">Iron-sulfur</keyword>
<dbReference type="GO" id="GO:0008137">
    <property type="term" value="F:NADH dehydrogenase (ubiquinone) activity"/>
    <property type="evidence" value="ECO:0007669"/>
    <property type="project" value="InterPro"/>
</dbReference>
<dbReference type="InterPro" id="IPR050123">
    <property type="entry name" value="Prok_molybdopt-oxidoreductase"/>
</dbReference>
<dbReference type="PROSITE" id="PS00641">
    <property type="entry name" value="COMPLEX1_75K_1"/>
    <property type="match status" value="1"/>
</dbReference>
<feature type="transmembrane region" description="Helical" evidence="15">
    <location>
        <begin position="317"/>
        <end position="337"/>
    </location>
</feature>
<accession>A0A1D8D6I0</accession>
<evidence type="ECO:0000256" key="8">
    <source>
        <dbReference type="ARBA" id="ARBA00023004"/>
    </source>
</evidence>
<dbReference type="GO" id="GO:0042773">
    <property type="term" value="P:ATP synthesis coupled electron transport"/>
    <property type="evidence" value="ECO:0007669"/>
    <property type="project" value="InterPro"/>
</dbReference>
<dbReference type="SUPFAM" id="SSF53706">
    <property type="entry name" value="Formate dehydrogenase/DMSO reductase, domains 1-3"/>
    <property type="match status" value="1"/>
</dbReference>
<dbReference type="Pfam" id="PF22151">
    <property type="entry name" value="Fer4_NDSU1"/>
    <property type="match status" value="1"/>
</dbReference>
<evidence type="ECO:0000259" key="17">
    <source>
        <dbReference type="PROSITE" id="PS51839"/>
    </source>
</evidence>
<dbReference type="InterPro" id="IPR000283">
    <property type="entry name" value="NADH_UbQ_OxRdtase_75kDa_su_CS"/>
</dbReference>
<proteinExistence type="inferred from homology"/>
<evidence type="ECO:0000256" key="4">
    <source>
        <dbReference type="ARBA" id="ARBA00022485"/>
    </source>
</evidence>
<comment type="cofactor">
    <cofactor evidence="13">
        <name>[2Fe-2S] cluster</name>
        <dbReference type="ChEBI" id="CHEBI:190135"/>
    </cofactor>
</comment>
<keyword evidence="10" id="KW-0520">NAD</keyword>
<evidence type="ECO:0000256" key="13">
    <source>
        <dbReference type="ARBA" id="ARBA00034078"/>
    </source>
</evidence>
<evidence type="ECO:0000256" key="10">
    <source>
        <dbReference type="ARBA" id="ARBA00023027"/>
    </source>
</evidence>
<evidence type="ECO:0000256" key="5">
    <source>
        <dbReference type="ARBA" id="ARBA00022714"/>
    </source>
</evidence>
<feature type="domain" description="4Fe-4S Mo/W bis-MGD-type" evidence="16">
    <location>
        <begin position="217"/>
        <end position="273"/>
    </location>
</feature>
<keyword evidence="19" id="KW-0496">Mitochondrion</keyword>
<comment type="subunit">
    <text evidence="14">Complex I is composed of about 45 different subunits.</text>
</comment>
<dbReference type="GO" id="GO:0051539">
    <property type="term" value="F:4 iron, 4 sulfur cluster binding"/>
    <property type="evidence" value="ECO:0007669"/>
    <property type="project" value="UniProtKB-KW"/>
</dbReference>
<evidence type="ECO:0000256" key="9">
    <source>
        <dbReference type="ARBA" id="ARBA00023014"/>
    </source>
</evidence>
<dbReference type="GO" id="GO:0046872">
    <property type="term" value="F:metal ion binding"/>
    <property type="evidence" value="ECO:0007669"/>
    <property type="project" value="UniProtKB-KW"/>
</dbReference>
<dbReference type="InterPro" id="IPR019574">
    <property type="entry name" value="NADH_UbQ_OxRdtase_Gsu_4Fe4S-bd"/>
</dbReference>
<reference evidence="18" key="1">
    <citation type="submission" date="2016-07" db="EMBL/GenBank/DDBJ databases">
        <title>genome sequence of Naegleria fowleri mitochondria.</title>
        <authorList>
            <person name="Greninger A.L."/>
            <person name="Jerome K."/>
            <person name="Dixon T."/>
        </authorList>
    </citation>
    <scope>NUCLEOTIDE SEQUENCE</scope>
    <source>
        <strain evidence="18">V511</strain>
    </source>
</reference>
<dbReference type="InterPro" id="IPR054351">
    <property type="entry name" value="NADH_UbQ_OxRdtase_ferredoxin"/>
</dbReference>
<evidence type="ECO:0000256" key="12">
    <source>
        <dbReference type="ARBA" id="ARBA00031750"/>
    </source>
</evidence>
<keyword evidence="5" id="KW-0001">2Fe-2S</keyword>
<evidence type="ECO:0000256" key="2">
    <source>
        <dbReference type="ARBA" id="ARBA00004370"/>
    </source>
</evidence>
<keyword evidence="15" id="KW-0812">Transmembrane</keyword>
<dbReference type="EMBL" id="KX580903">
    <property type="protein sequence ID" value="AOS85648.1"/>
    <property type="molecule type" value="Genomic_DNA"/>
</dbReference>
<name>A0A1D8D6I0_NAEFO</name>
<dbReference type="InterPro" id="IPR036010">
    <property type="entry name" value="2Fe-2S_ferredoxin-like_sf"/>
</dbReference>
<dbReference type="FunFam" id="3.10.20.740:FF:000004">
    <property type="entry name" value="NADH-quinone oxidoreductase"/>
    <property type="match status" value="1"/>
</dbReference>
<gene>
    <name evidence="19" type="primary">nad11</name>
</gene>
<dbReference type="Gene3D" id="3.30.70.20">
    <property type="match status" value="1"/>
</dbReference>